<evidence type="ECO:0000256" key="3">
    <source>
        <dbReference type="ARBA" id="ARBA00022723"/>
    </source>
</evidence>
<dbReference type="EMBL" id="MU001842">
    <property type="protein sequence ID" value="KAF2796016.1"/>
    <property type="molecule type" value="Genomic_DNA"/>
</dbReference>
<proteinExistence type="inferred from homology"/>
<evidence type="ECO:0000256" key="4">
    <source>
        <dbReference type="ARBA" id="ARBA00023004"/>
    </source>
</evidence>
<dbReference type="PANTHER" id="PTHR24304">
    <property type="entry name" value="CYTOCHROME P450 FAMILY 7"/>
    <property type="match status" value="1"/>
</dbReference>
<dbReference type="GO" id="GO:0008395">
    <property type="term" value="F:steroid hydroxylase activity"/>
    <property type="evidence" value="ECO:0007669"/>
    <property type="project" value="TreeGrafter"/>
</dbReference>
<dbReference type="Proteomes" id="UP000799757">
    <property type="component" value="Unassembled WGS sequence"/>
</dbReference>
<dbReference type="GO" id="GO:0016705">
    <property type="term" value="F:oxidoreductase activity, acting on paired donors, with incorporation or reduction of molecular oxygen"/>
    <property type="evidence" value="ECO:0007669"/>
    <property type="project" value="InterPro"/>
</dbReference>
<evidence type="ECO:0000256" key="2">
    <source>
        <dbReference type="ARBA" id="ARBA00022617"/>
    </source>
</evidence>
<dbReference type="InterPro" id="IPR001128">
    <property type="entry name" value="Cyt_P450"/>
</dbReference>
<keyword evidence="6" id="KW-1185">Reference proteome</keyword>
<dbReference type="AlphaFoldDB" id="A0A6A6XHP7"/>
<dbReference type="Gene3D" id="1.10.630.10">
    <property type="entry name" value="Cytochrome P450"/>
    <property type="match status" value="1"/>
</dbReference>
<gene>
    <name evidence="5" type="ORF">K505DRAFT_348247</name>
</gene>
<dbReference type="OrthoDB" id="1470350at2759"/>
<evidence type="ECO:0000313" key="5">
    <source>
        <dbReference type="EMBL" id="KAF2796016.1"/>
    </source>
</evidence>
<dbReference type="PANTHER" id="PTHR24304:SF2">
    <property type="entry name" value="24-HYDROXYCHOLESTEROL 7-ALPHA-HYDROXYLASE"/>
    <property type="match status" value="1"/>
</dbReference>
<sequence>MNQHSALTRTRGKDVAEAYRNTKTFSFEVFVQHMMRTTGCSNEVVDKIELHVHQLYPGKDLAYLGERFNSYFDRYLSLEAIKSERSYAIPNQDGSVSVPLKVWVSDFLIRGGQRAYFGDFLEEIDPNISWAFLEFDDLSWQILYQYPKVLSKKMHAAKERVTEALRKYFETPITERSGDAWFTKAMENEMRDLDLDTRDISIMMQTIYWGINTNTRRGCFWMLTYMLFHPEVIPLVMQETEKASTEGNTTPDIDYLNDQCPWTNSVWNETLRMSAASSSVRYITADTVLHFDEKIFGDRVTEFDPKRFYDNPALLKSPSWRPFGGGATMCPGRFVVKQAVVNFIAMALNRFDISIDGPQPMPTAKEGNPVIGLMSNQPGSDLRVRLRLRKY</sequence>
<accession>A0A6A6XHP7</accession>
<dbReference type="GO" id="GO:0020037">
    <property type="term" value="F:heme binding"/>
    <property type="evidence" value="ECO:0007669"/>
    <property type="project" value="InterPro"/>
</dbReference>
<comment type="similarity">
    <text evidence="1">Belongs to the cytochrome P450 family.</text>
</comment>
<dbReference type="SUPFAM" id="SSF48264">
    <property type="entry name" value="Cytochrome P450"/>
    <property type="match status" value="1"/>
</dbReference>
<dbReference type="InterPro" id="IPR036396">
    <property type="entry name" value="Cyt_P450_sf"/>
</dbReference>
<protein>
    <submittedName>
        <fullName evidence="5">Cytochrome P450</fullName>
    </submittedName>
</protein>
<reference evidence="5" key="1">
    <citation type="journal article" date="2020" name="Stud. Mycol.">
        <title>101 Dothideomycetes genomes: a test case for predicting lifestyles and emergence of pathogens.</title>
        <authorList>
            <person name="Haridas S."/>
            <person name="Albert R."/>
            <person name="Binder M."/>
            <person name="Bloem J."/>
            <person name="Labutti K."/>
            <person name="Salamov A."/>
            <person name="Andreopoulos B."/>
            <person name="Baker S."/>
            <person name="Barry K."/>
            <person name="Bills G."/>
            <person name="Bluhm B."/>
            <person name="Cannon C."/>
            <person name="Castanera R."/>
            <person name="Culley D."/>
            <person name="Daum C."/>
            <person name="Ezra D."/>
            <person name="Gonzalez J."/>
            <person name="Henrissat B."/>
            <person name="Kuo A."/>
            <person name="Liang C."/>
            <person name="Lipzen A."/>
            <person name="Lutzoni F."/>
            <person name="Magnuson J."/>
            <person name="Mondo S."/>
            <person name="Nolan M."/>
            <person name="Ohm R."/>
            <person name="Pangilinan J."/>
            <person name="Park H.-J."/>
            <person name="Ramirez L."/>
            <person name="Alfaro M."/>
            <person name="Sun H."/>
            <person name="Tritt A."/>
            <person name="Yoshinaga Y."/>
            <person name="Zwiers L.-H."/>
            <person name="Turgeon B."/>
            <person name="Goodwin S."/>
            <person name="Spatafora J."/>
            <person name="Crous P."/>
            <person name="Grigoriev I."/>
        </authorList>
    </citation>
    <scope>NUCLEOTIDE SEQUENCE</scope>
    <source>
        <strain evidence="5">CBS 109.77</strain>
    </source>
</reference>
<evidence type="ECO:0000256" key="1">
    <source>
        <dbReference type="ARBA" id="ARBA00010617"/>
    </source>
</evidence>
<dbReference type="Pfam" id="PF00067">
    <property type="entry name" value="p450"/>
    <property type="match status" value="1"/>
</dbReference>
<dbReference type="CDD" id="cd11040">
    <property type="entry name" value="CYP7_CYP8-like"/>
    <property type="match status" value="1"/>
</dbReference>
<keyword evidence="3" id="KW-0479">Metal-binding</keyword>
<name>A0A6A6XHP7_9PLEO</name>
<evidence type="ECO:0000313" key="6">
    <source>
        <dbReference type="Proteomes" id="UP000799757"/>
    </source>
</evidence>
<dbReference type="InterPro" id="IPR050529">
    <property type="entry name" value="CYP450_sterol_14alpha_dmase"/>
</dbReference>
<keyword evidence="2" id="KW-0349">Heme</keyword>
<keyword evidence="4" id="KW-0408">Iron</keyword>
<dbReference type="GO" id="GO:0005506">
    <property type="term" value="F:iron ion binding"/>
    <property type="evidence" value="ECO:0007669"/>
    <property type="project" value="InterPro"/>
</dbReference>
<organism evidence="5 6">
    <name type="scientific">Melanomma pulvis-pyrius CBS 109.77</name>
    <dbReference type="NCBI Taxonomy" id="1314802"/>
    <lineage>
        <taxon>Eukaryota</taxon>
        <taxon>Fungi</taxon>
        <taxon>Dikarya</taxon>
        <taxon>Ascomycota</taxon>
        <taxon>Pezizomycotina</taxon>
        <taxon>Dothideomycetes</taxon>
        <taxon>Pleosporomycetidae</taxon>
        <taxon>Pleosporales</taxon>
        <taxon>Melanommataceae</taxon>
        <taxon>Melanomma</taxon>
    </lineage>
</organism>